<proteinExistence type="predicted"/>
<reference evidence="2 3" key="3">
    <citation type="submission" date="2019-11" db="EMBL/GenBank/DDBJ databases">
        <title>A de novo genome assembly of a pear dwarfing rootstock.</title>
        <authorList>
            <person name="Wang F."/>
            <person name="Wang J."/>
            <person name="Li S."/>
            <person name="Zhang Y."/>
            <person name="Fang M."/>
            <person name="Ma L."/>
            <person name="Zhao Y."/>
            <person name="Jiang S."/>
        </authorList>
    </citation>
    <scope>NUCLEOTIDE SEQUENCE [LARGE SCALE GENOMIC DNA]</scope>
    <source>
        <strain evidence="2">S2</strain>
        <tissue evidence="2">Leaf</tissue>
    </source>
</reference>
<dbReference type="AlphaFoldDB" id="A0A5N5GIV2"/>
<feature type="compositionally biased region" description="Basic and acidic residues" evidence="1">
    <location>
        <begin position="71"/>
        <end position="80"/>
    </location>
</feature>
<dbReference type="Proteomes" id="UP000327157">
    <property type="component" value="Chromosome 9"/>
</dbReference>
<organism evidence="2 3">
    <name type="scientific">Pyrus ussuriensis x Pyrus communis</name>
    <dbReference type="NCBI Taxonomy" id="2448454"/>
    <lineage>
        <taxon>Eukaryota</taxon>
        <taxon>Viridiplantae</taxon>
        <taxon>Streptophyta</taxon>
        <taxon>Embryophyta</taxon>
        <taxon>Tracheophyta</taxon>
        <taxon>Spermatophyta</taxon>
        <taxon>Magnoliopsida</taxon>
        <taxon>eudicotyledons</taxon>
        <taxon>Gunneridae</taxon>
        <taxon>Pentapetalae</taxon>
        <taxon>rosids</taxon>
        <taxon>fabids</taxon>
        <taxon>Rosales</taxon>
        <taxon>Rosaceae</taxon>
        <taxon>Amygdaloideae</taxon>
        <taxon>Maleae</taxon>
        <taxon>Pyrus</taxon>
    </lineage>
</organism>
<protein>
    <submittedName>
        <fullName evidence="2">Uncharacterized protein</fullName>
    </submittedName>
</protein>
<gene>
    <name evidence="2" type="ORF">D8674_035556</name>
</gene>
<reference evidence="2 3" key="1">
    <citation type="submission" date="2019-09" db="EMBL/GenBank/DDBJ databases">
        <authorList>
            <person name="Ou C."/>
        </authorList>
    </citation>
    <scope>NUCLEOTIDE SEQUENCE [LARGE SCALE GENOMIC DNA]</scope>
    <source>
        <strain evidence="2">S2</strain>
        <tissue evidence="2">Leaf</tissue>
    </source>
</reference>
<accession>A0A5N5GIV2</accession>
<comment type="caution">
    <text evidence="2">The sequence shown here is derived from an EMBL/GenBank/DDBJ whole genome shotgun (WGS) entry which is preliminary data.</text>
</comment>
<name>A0A5N5GIV2_9ROSA</name>
<sequence length="93" mass="10377">MRHIFKAFTAFIHRLQRRWLDTRPHTETDQEVKDDLKLRIRICSSGILGCLGSMGNIEVEPGSGGSGDGGAGEKVKEVGAETRWGTRRNQQPK</sequence>
<evidence type="ECO:0000256" key="1">
    <source>
        <dbReference type="SAM" id="MobiDB-lite"/>
    </source>
</evidence>
<keyword evidence="3" id="KW-1185">Reference proteome</keyword>
<feature type="region of interest" description="Disordered" evidence="1">
    <location>
        <begin position="60"/>
        <end position="93"/>
    </location>
</feature>
<evidence type="ECO:0000313" key="2">
    <source>
        <dbReference type="EMBL" id="KAB2613240.1"/>
    </source>
</evidence>
<dbReference type="EMBL" id="SMOL01000458">
    <property type="protein sequence ID" value="KAB2613240.1"/>
    <property type="molecule type" value="Genomic_DNA"/>
</dbReference>
<reference evidence="3" key="2">
    <citation type="submission" date="2019-10" db="EMBL/GenBank/DDBJ databases">
        <title>A de novo genome assembly of a pear dwarfing rootstock.</title>
        <authorList>
            <person name="Wang F."/>
            <person name="Wang J."/>
            <person name="Li S."/>
            <person name="Zhang Y."/>
            <person name="Fang M."/>
            <person name="Ma L."/>
            <person name="Zhao Y."/>
            <person name="Jiang S."/>
        </authorList>
    </citation>
    <scope>NUCLEOTIDE SEQUENCE [LARGE SCALE GENOMIC DNA]</scope>
</reference>
<evidence type="ECO:0000313" key="3">
    <source>
        <dbReference type="Proteomes" id="UP000327157"/>
    </source>
</evidence>